<evidence type="ECO:0000256" key="1">
    <source>
        <dbReference type="ARBA" id="ARBA00008954"/>
    </source>
</evidence>
<comment type="similarity">
    <text evidence="1 3">Belongs to the class-III pyridoxal-phosphate-dependent aminotransferase family.</text>
</comment>
<gene>
    <name evidence="5" type="ordered locus">SBI_05689</name>
</gene>
<proteinExistence type="inferred from homology"/>
<dbReference type="EMBL" id="CP002047">
    <property type="protein sequence ID" value="ADI08809.1"/>
    <property type="molecule type" value="Genomic_DNA"/>
</dbReference>
<sequence>MDDAGDPLSVPYLAVSILRAALGPPIRTLGPTDPRADPERSEVPNVAAQPAHSAPTPGPTPDPATGAAVKAADRAHVFHSWSAQGLIDPLAVAGAEGSYFWDYDGNRYLDFSSQLVNTNIGHQHPKVVAAIQEQAARLCTFAPGFAVDVRSEAARLVAERTPGDLDKIFFTNGGAEAVEHAVRMARLHTGRTKVLSTYRSYHGATAAAINLTGDPRRWASDTASAGVVHFWGPFLYRSPFHATDERQECERALAHLAETIAFEGPQSIAAIILETVPGTAGIMVPPPGYLAGVREICDRYGIVFILDEVMAGFGRTGHWFAADHFGVTPDLLTFAKGVNSGYVPLGGVAISAAIAADFDQRPYPGGLTYSGHPLACASAVATINAMAEEGIVANAAAIGAEIIGPGLREIAERHACVGEVRGLGVFWAVELVKDKATREPLVPYNASGPANQPMADFAAACKRGGLWPFVNMNRTHVVPPCTITEAEAKEGLAILDEALSAADAHTTTA</sequence>
<dbReference type="PANTHER" id="PTHR43094:SF1">
    <property type="entry name" value="AMINOTRANSFERASE CLASS-III"/>
    <property type="match status" value="1"/>
</dbReference>
<dbReference type="Gene3D" id="3.90.1150.10">
    <property type="entry name" value="Aspartate Aminotransferase, domain 1"/>
    <property type="match status" value="1"/>
</dbReference>
<name>D7CCS8_STRBB</name>
<evidence type="ECO:0008006" key="7">
    <source>
        <dbReference type="Google" id="ProtNLM"/>
    </source>
</evidence>
<keyword evidence="2 3" id="KW-0663">Pyridoxal phosphate</keyword>
<evidence type="ECO:0000256" key="2">
    <source>
        <dbReference type="ARBA" id="ARBA00022898"/>
    </source>
</evidence>
<dbReference type="GO" id="GO:0030170">
    <property type="term" value="F:pyridoxal phosphate binding"/>
    <property type="evidence" value="ECO:0007669"/>
    <property type="project" value="InterPro"/>
</dbReference>
<dbReference type="SUPFAM" id="SSF53383">
    <property type="entry name" value="PLP-dependent transferases"/>
    <property type="match status" value="1"/>
</dbReference>
<dbReference type="KEGG" id="sbh:SBI_05689"/>
<dbReference type="Gene3D" id="3.40.640.10">
    <property type="entry name" value="Type I PLP-dependent aspartate aminotransferase-like (Major domain)"/>
    <property type="match status" value="1"/>
</dbReference>
<dbReference type="eggNOG" id="COG0160">
    <property type="taxonomic scope" value="Bacteria"/>
</dbReference>
<dbReference type="InterPro" id="IPR015422">
    <property type="entry name" value="PyrdxlP-dep_Trfase_small"/>
</dbReference>
<dbReference type="STRING" id="749414.SBI_05689"/>
<dbReference type="Proteomes" id="UP000000377">
    <property type="component" value="Chromosome"/>
</dbReference>
<dbReference type="InterPro" id="IPR005814">
    <property type="entry name" value="Aminotrans_3"/>
</dbReference>
<dbReference type="GO" id="GO:0008483">
    <property type="term" value="F:transaminase activity"/>
    <property type="evidence" value="ECO:0007669"/>
    <property type="project" value="InterPro"/>
</dbReference>
<accession>D7CCS8</accession>
<feature type="region of interest" description="Disordered" evidence="4">
    <location>
        <begin position="26"/>
        <end position="66"/>
    </location>
</feature>
<dbReference type="HOGENOM" id="CLU_016922_4_0_11"/>
<dbReference type="CDD" id="cd00610">
    <property type="entry name" value="OAT_like"/>
    <property type="match status" value="1"/>
</dbReference>
<evidence type="ECO:0000256" key="4">
    <source>
        <dbReference type="SAM" id="MobiDB-lite"/>
    </source>
</evidence>
<dbReference type="InterPro" id="IPR049704">
    <property type="entry name" value="Aminotrans_3_PPA_site"/>
</dbReference>
<dbReference type="InterPro" id="IPR015421">
    <property type="entry name" value="PyrdxlP-dep_Trfase_major"/>
</dbReference>
<reference evidence="5 6" key="1">
    <citation type="journal article" date="2010" name="J. Bacteriol.">
        <title>Genome sequence of the milbemycin-producing bacterium Streptomyces bingchenggensis.</title>
        <authorList>
            <person name="Wang X.J."/>
            <person name="Yan Y.J."/>
            <person name="Zhang B."/>
            <person name="An J."/>
            <person name="Wang J.J."/>
            <person name="Tian J."/>
            <person name="Jiang L."/>
            <person name="Chen Y.H."/>
            <person name="Huang S.X."/>
            <person name="Yin M."/>
            <person name="Zhang J."/>
            <person name="Gao A.L."/>
            <person name="Liu C.X."/>
            <person name="Zhu Z.X."/>
            <person name="Xiang W.S."/>
        </authorList>
    </citation>
    <scope>NUCLEOTIDE SEQUENCE [LARGE SCALE GENOMIC DNA]</scope>
    <source>
        <strain evidence="5 6">BCW-1</strain>
    </source>
</reference>
<evidence type="ECO:0000313" key="6">
    <source>
        <dbReference type="Proteomes" id="UP000000377"/>
    </source>
</evidence>
<dbReference type="Pfam" id="PF00202">
    <property type="entry name" value="Aminotran_3"/>
    <property type="match status" value="1"/>
</dbReference>
<dbReference type="NCBIfam" id="NF004718">
    <property type="entry name" value="PRK06062.1"/>
    <property type="match status" value="1"/>
</dbReference>
<dbReference type="PROSITE" id="PS00600">
    <property type="entry name" value="AA_TRANSFER_CLASS_3"/>
    <property type="match status" value="1"/>
</dbReference>
<dbReference type="GO" id="GO:0005829">
    <property type="term" value="C:cytosol"/>
    <property type="evidence" value="ECO:0007669"/>
    <property type="project" value="TreeGrafter"/>
</dbReference>
<evidence type="ECO:0000313" key="5">
    <source>
        <dbReference type="EMBL" id="ADI08809.1"/>
    </source>
</evidence>
<dbReference type="PANTHER" id="PTHR43094">
    <property type="entry name" value="AMINOTRANSFERASE"/>
    <property type="match status" value="1"/>
</dbReference>
<dbReference type="AlphaFoldDB" id="D7CCS8"/>
<dbReference type="PATRIC" id="fig|749414.3.peg.5875"/>
<dbReference type="InterPro" id="IPR015424">
    <property type="entry name" value="PyrdxlP-dep_Trfase"/>
</dbReference>
<keyword evidence="6" id="KW-1185">Reference proteome</keyword>
<evidence type="ECO:0000256" key="3">
    <source>
        <dbReference type="RuleBase" id="RU003560"/>
    </source>
</evidence>
<protein>
    <recommendedName>
        <fullName evidence="7">Aminotransferase</fullName>
    </recommendedName>
</protein>
<organism evidence="5 6">
    <name type="scientific">Streptomyces bingchenggensis (strain BCW-1)</name>
    <dbReference type="NCBI Taxonomy" id="749414"/>
    <lineage>
        <taxon>Bacteria</taxon>
        <taxon>Bacillati</taxon>
        <taxon>Actinomycetota</taxon>
        <taxon>Actinomycetes</taxon>
        <taxon>Kitasatosporales</taxon>
        <taxon>Streptomycetaceae</taxon>
        <taxon>Streptomyces</taxon>
    </lineage>
</organism>